<dbReference type="EMBL" id="KI669503">
    <property type="protein sequence ID" value="OCF33786.1"/>
    <property type="molecule type" value="Genomic_DNA"/>
</dbReference>
<reference evidence="2" key="2">
    <citation type="submission" date="2013-12" db="EMBL/GenBank/DDBJ databases">
        <title>Evolution of pathogenesis and genome organization in the Tremellales.</title>
        <authorList>
            <person name="Cuomo C."/>
            <person name="Litvintseva A."/>
            <person name="Heitman J."/>
            <person name="Chen Y."/>
            <person name="Sun S."/>
            <person name="Springer D."/>
            <person name="Dromer F."/>
            <person name="Young S."/>
            <person name="Zeng Q."/>
            <person name="Chapman S."/>
            <person name="Gujja S."/>
            <person name="Saif S."/>
            <person name="Birren B."/>
        </authorList>
    </citation>
    <scope>NUCLEOTIDE SEQUENCE [LARGE SCALE GENOMIC DNA]</scope>
    <source>
        <strain evidence="2">BCC8398</strain>
    </source>
</reference>
<evidence type="ECO:0000313" key="2">
    <source>
        <dbReference type="Proteomes" id="UP000092666"/>
    </source>
</evidence>
<organism evidence="1 2">
    <name type="scientific">Kwoniella heveanensis BCC8398</name>
    <dbReference type="NCBI Taxonomy" id="1296120"/>
    <lineage>
        <taxon>Eukaryota</taxon>
        <taxon>Fungi</taxon>
        <taxon>Dikarya</taxon>
        <taxon>Basidiomycota</taxon>
        <taxon>Agaricomycotina</taxon>
        <taxon>Tremellomycetes</taxon>
        <taxon>Tremellales</taxon>
        <taxon>Cryptococcaceae</taxon>
        <taxon>Kwoniella</taxon>
    </lineage>
</organism>
<gene>
    <name evidence="1" type="ORF">I316_04498</name>
</gene>
<dbReference type="OrthoDB" id="2563533at2759"/>
<accession>A0A1B9GRY2</accession>
<dbReference type="AlphaFoldDB" id="A0A1B9GRY2"/>
<name>A0A1B9GRY2_9TREE</name>
<keyword evidence="2" id="KW-1185">Reference proteome</keyword>
<evidence type="ECO:0000313" key="1">
    <source>
        <dbReference type="EMBL" id="OCF33786.1"/>
    </source>
</evidence>
<dbReference type="Proteomes" id="UP000092666">
    <property type="component" value="Unassembled WGS sequence"/>
</dbReference>
<reference evidence="1 2" key="1">
    <citation type="submission" date="2013-07" db="EMBL/GenBank/DDBJ databases">
        <title>The Genome Sequence of Cryptococcus heveanensis BCC8398.</title>
        <authorList>
            <consortium name="The Broad Institute Genome Sequencing Platform"/>
            <person name="Cuomo C."/>
            <person name="Litvintseva A."/>
            <person name="Chen Y."/>
            <person name="Heitman J."/>
            <person name="Sun S."/>
            <person name="Springer D."/>
            <person name="Dromer F."/>
            <person name="Young S.K."/>
            <person name="Zeng Q."/>
            <person name="Gargeya S."/>
            <person name="Fitzgerald M."/>
            <person name="Abouelleil A."/>
            <person name="Alvarado L."/>
            <person name="Berlin A.M."/>
            <person name="Chapman S.B."/>
            <person name="Dewar J."/>
            <person name="Goldberg J."/>
            <person name="Griggs A."/>
            <person name="Gujja S."/>
            <person name="Hansen M."/>
            <person name="Howarth C."/>
            <person name="Imamovic A."/>
            <person name="Larimer J."/>
            <person name="McCowan C."/>
            <person name="Murphy C."/>
            <person name="Pearson M."/>
            <person name="Priest M."/>
            <person name="Roberts A."/>
            <person name="Saif S."/>
            <person name="Shea T."/>
            <person name="Sykes S."/>
            <person name="Wortman J."/>
            <person name="Nusbaum C."/>
            <person name="Birren B."/>
        </authorList>
    </citation>
    <scope>NUCLEOTIDE SEQUENCE [LARGE SCALE GENOMIC DNA]</scope>
    <source>
        <strain evidence="1 2">BCC8398</strain>
    </source>
</reference>
<sequence length="402" mass="44402">MPIEPAPLTCLYPTSMPPTSISGAKTSSPNPLSLDRIPGDIIHLLFQAFDDNLPPSSLANLAQCSWEMHERFTPVLYRNIDVHKGNMGSIVSGLEPEMMTMEGSTEGSAALRKRVTRNRRKESLLSYTEVLVLHDLPSIDALARVSSAKCLASLRTSASSTKSPPQSHSQRTPSVSYFPSIHPTLFPSLHTLVFSGKAILALADLYNASSWGDSPSLLPSNTLLRSIKDHLNPTRRLVCHYPQVMVGLHMHSCIEEVIAYLTSSWDLDTLQWIDLSRSMVGSVPKARKLQYHFKSCDSAVPKSYCDSRDQPSKGSVGTTTTFRGCAAHYDHVSLTASTYLDHCMKRGKEAVGEKLEIGGVGCMFSLEWDNVVDEIWSRMGVLDGDDWMVMECWKRANVTLLA</sequence>
<protein>
    <submittedName>
        <fullName evidence="1">Uncharacterized protein</fullName>
    </submittedName>
</protein>
<proteinExistence type="predicted"/>